<gene>
    <name evidence="2" type="ORF">DL546_008953</name>
</gene>
<dbReference type="PANTHER" id="PTHR13211:SF0">
    <property type="entry name" value="TELOMERASE CAJAL BODY PROTEIN 1"/>
    <property type="match status" value="1"/>
</dbReference>
<feature type="compositionally biased region" description="Low complexity" evidence="1">
    <location>
        <begin position="430"/>
        <end position="451"/>
    </location>
</feature>
<reference evidence="2 3" key="1">
    <citation type="submission" date="2018-08" db="EMBL/GenBank/DDBJ databases">
        <title>Draft genome of the lignicolous fungus Coniochaeta pulveracea.</title>
        <authorList>
            <person name="Borstlap C.J."/>
            <person name="De Witt R.N."/>
            <person name="Botha A."/>
            <person name="Volschenk H."/>
        </authorList>
    </citation>
    <scope>NUCLEOTIDE SEQUENCE [LARGE SCALE GENOMIC DNA]</scope>
    <source>
        <strain evidence="2 3">CAB683</strain>
    </source>
</reference>
<keyword evidence="3" id="KW-1185">Reference proteome</keyword>
<feature type="region of interest" description="Disordered" evidence="1">
    <location>
        <begin position="476"/>
        <end position="509"/>
    </location>
</feature>
<name>A0A420YHE3_9PEZI</name>
<evidence type="ECO:0000313" key="2">
    <source>
        <dbReference type="EMBL" id="RKU47261.1"/>
    </source>
</evidence>
<dbReference type="OrthoDB" id="239865at2759"/>
<dbReference type="EMBL" id="QVQW01000010">
    <property type="protein sequence ID" value="RKU47261.1"/>
    <property type="molecule type" value="Genomic_DNA"/>
</dbReference>
<dbReference type="InterPro" id="IPR015943">
    <property type="entry name" value="WD40/YVTN_repeat-like_dom_sf"/>
</dbReference>
<accession>A0A420YHE3</accession>
<comment type="caution">
    <text evidence="2">The sequence shown here is derived from an EMBL/GenBank/DDBJ whole genome shotgun (WGS) entry which is preliminary data.</text>
</comment>
<organism evidence="2 3">
    <name type="scientific">Coniochaeta pulveracea</name>
    <dbReference type="NCBI Taxonomy" id="177199"/>
    <lineage>
        <taxon>Eukaryota</taxon>
        <taxon>Fungi</taxon>
        <taxon>Dikarya</taxon>
        <taxon>Ascomycota</taxon>
        <taxon>Pezizomycotina</taxon>
        <taxon>Sordariomycetes</taxon>
        <taxon>Sordariomycetidae</taxon>
        <taxon>Coniochaetales</taxon>
        <taxon>Coniochaetaceae</taxon>
        <taxon>Coniochaeta</taxon>
    </lineage>
</organism>
<dbReference type="InterPro" id="IPR051150">
    <property type="entry name" value="SWT21/TCAB1_mRNA_Telomere"/>
</dbReference>
<dbReference type="Gene3D" id="2.130.10.10">
    <property type="entry name" value="YVTN repeat-like/Quinoprotein amine dehydrogenase"/>
    <property type="match status" value="1"/>
</dbReference>
<dbReference type="STRING" id="177199.A0A420YHE3"/>
<dbReference type="Proteomes" id="UP000275385">
    <property type="component" value="Unassembled WGS sequence"/>
</dbReference>
<proteinExistence type="predicted"/>
<feature type="region of interest" description="Disordered" evidence="1">
    <location>
        <begin position="398"/>
        <end position="457"/>
    </location>
</feature>
<feature type="compositionally biased region" description="Basic and acidic residues" evidence="1">
    <location>
        <begin position="491"/>
        <end position="509"/>
    </location>
</feature>
<dbReference type="InterPro" id="IPR036322">
    <property type="entry name" value="WD40_repeat_dom_sf"/>
</dbReference>
<protein>
    <submittedName>
        <fullName evidence="2">Uncharacterized protein</fullName>
    </submittedName>
</protein>
<evidence type="ECO:0000313" key="3">
    <source>
        <dbReference type="Proteomes" id="UP000275385"/>
    </source>
</evidence>
<evidence type="ECO:0000256" key="1">
    <source>
        <dbReference type="SAM" id="MobiDB-lite"/>
    </source>
</evidence>
<dbReference type="PANTHER" id="PTHR13211">
    <property type="entry name" value="TELOMERASE CAJAL BODY PROTEIN 1"/>
    <property type="match status" value="1"/>
</dbReference>
<sequence length="509" mass="54196">MAPNQPPPAGKPYAVLQAVSRHPKVVCSDGLAGFFKSAQWSADGTTIFASSSTNTINTYILPPSLDSPDPVTLTPQGILNLPEPVNAWSPCPYYTLHVPYSHAILAAVKDHPIAMFQAFPRTSDTSTPMSPLVANYPLIHTPTEAYQTPTALLWPSPGTHFIAGTKNLIAYFDIDRSGLGSEPILRIPTIPSARTNAKGGGVGMRGTVSSLSVPSYGWEDMGMSLVAAGTWTRWVGIYDLFRAGECVSVWSVKDADQDLQGYSPAKGVGGNGIMQTIWSPCGRYLVINERKASGLLVYDVRGTGRLLCVLTGRDGDTNQRLSCDVYPSPGGQSGFEVWAGTKNGRILVWGLVGTETGYVKPTWDWQGHESAVGSTAMHRSGSVVATCSGSWTVVDHDEQQYTDENSSSDDSSDDESCINSDSDSEDESGSDQIGDSSGDGHSASDSEGSGSNLLRPRIKIGESSLKVWFIKSPPAIVGGDINAAEGPEMLEPGKDESNEVRKSGEPKSN</sequence>
<dbReference type="SUPFAM" id="SSF50978">
    <property type="entry name" value="WD40 repeat-like"/>
    <property type="match status" value="1"/>
</dbReference>
<feature type="compositionally biased region" description="Acidic residues" evidence="1">
    <location>
        <begin position="406"/>
        <end position="429"/>
    </location>
</feature>
<dbReference type="AlphaFoldDB" id="A0A420YHE3"/>